<dbReference type="CDD" id="cd20292">
    <property type="entry name" value="cupin_QdtA-like"/>
    <property type="match status" value="1"/>
</dbReference>
<accession>A0A1S2VFS9</accession>
<comment type="caution">
    <text evidence="2">The sequence shown here is derived from an EMBL/GenBank/DDBJ whole genome shotgun (WGS) entry which is preliminary data.</text>
</comment>
<dbReference type="Proteomes" id="UP000181790">
    <property type="component" value="Unassembled WGS sequence"/>
</dbReference>
<dbReference type="Pfam" id="PF05523">
    <property type="entry name" value="FdtA"/>
    <property type="match status" value="1"/>
</dbReference>
<evidence type="ECO:0000313" key="2">
    <source>
        <dbReference type="EMBL" id="OIN57564.1"/>
    </source>
</evidence>
<dbReference type="InterPro" id="IPR011051">
    <property type="entry name" value="RmlC_Cupin_sf"/>
</dbReference>
<proteinExistence type="predicted"/>
<dbReference type="EMBL" id="MORL01000011">
    <property type="protein sequence ID" value="OIN57564.1"/>
    <property type="molecule type" value="Genomic_DNA"/>
</dbReference>
<protein>
    <recommendedName>
        <fullName evidence="1">Sugar 3,4-ketoisomerase QdtA cupin domain-containing protein</fullName>
    </recommendedName>
</protein>
<reference evidence="2 3" key="1">
    <citation type="submission" date="2016-10" db="EMBL/GenBank/DDBJ databases">
        <title>Arsenicibacter rosenii gen. nov., sp. nov., an efficient arsenic-methylating bacterium isolated from an arsenic-contaminated paddy soil.</title>
        <authorList>
            <person name="Huang K."/>
        </authorList>
    </citation>
    <scope>NUCLEOTIDE SEQUENCE [LARGE SCALE GENOMIC DNA]</scope>
    <source>
        <strain evidence="2 3">SM-1</strain>
    </source>
</reference>
<name>A0A1S2VFS9_9BACT</name>
<feature type="domain" description="Sugar 3,4-ketoisomerase QdtA cupin" evidence="1">
    <location>
        <begin position="4"/>
        <end position="119"/>
    </location>
</feature>
<organism evidence="2 3">
    <name type="scientific">Arsenicibacter rosenii</name>
    <dbReference type="NCBI Taxonomy" id="1750698"/>
    <lineage>
        <taxon>Bacteria</taxon>
        <taxon>Pseudomonadati</taxon>
        <taxon>Bacteroidota</taxon>
        <taxon>Cytophagia</taxon>
        <taxon>Cytophagales</taxon>
        <taxon>Spirosomataceae</taxon>
        <taxon>Arsenicibacter</taxon>
    </lineage>
</organism>
<dbReference type="InterPro" id="IPR008894">
    <property type="entry name" value="QdtA_cupin_dom"/>
</dbReference>
<dbReference type="AlphaFoldDB" id="A0A1S2VFS9"/>
<dbReference type="SUPFAM" id="SSF51182">
    <property type="entry name" value="RmlC-like cupins"/>
    <property type="match status" value="1"/>
</dbReference>
<gene>
    <name evidence="2" type="ORF">BLX24_18945</name>
</gene>
<evidence type="ECO:0000313" key="3">
    <source>
        <dbReference type="Proteomes" id="UP000181790"/>
    </source>
</evidence>
<dbReference type="RefSeq" id="WP_071504768.1">
    <property type="nucleotide sequence ID" value="NZ_MORL01000011.1"/>
</dbReference>
<dbReference type="OrthoDB" id="9795513at2"/>
<dbReference type="InterPro" id="IPR014710">
    <property type="entry name" value="RmlC-like_jellyroll"/>
</dbReference>
<keyword evidence="3" id="KW-1185">Reference proteome</keyword>
<dbReference type="Gene3D" id="2.60.120.10">
    <property type="entry name" value="Jelly Rolls"/>
    <property type="match status" value="1"/>
</dbReference>
<sequence length="132" mass="15146">MPQLFYLDTVQSEKGSLTVFENVFSQEIKRVFFIYDAEGKQRGGHRHHLAQVALVCLSGSCKVYVHDGKREYTYWLNHPQKCLLLAPEDWHDMSDFSGGSVLLVASDRLYDEADYIYEPYTRKAACLFAPAC</sequence>
<evidence type="ECO:0000259" key="1">
    <source>
        <dbReference type="Pfam" id="PF05523"/>
    </source>
</evidence>